<dbReference type="RefSeq" id="WP_162664201.1">
    <property type="nucleotide sequence ID" value="NZ_CP048020.1"/>
</dbReference>
<dbReference type="InterPro" id="IPR026610">
    <property type="entry name" value="Hen1"/>
</dbReference>
<dbReference type="Gene3D" id="3.30.1610.20">
    <property type="entry name" value="Hen1, N-terminal domain"/>
    <property type="match status" value="1"/>
</dbReference>
<dbReference type="Pfam" id="PF13489">
    <property type="entry name" value="Methyltransf_23"/>
    <property type="match status" value="1"/>
</dbReference>
<evidence type="ECO:0000256" key="8">
    <source>
        <dbReference type="ARBA" id="ARBA00022842"/>
    </source>
</evidence>
<evidence type="ECO:0000256" key="5">
    <source>
        <dbReference type="ARBA" id="ARBA00022679"/>
    </source>
</evidence>
<evidence type="ECO:0000313" key="14">
    <source>
        <dbReference type="EMBL" id="QHX43896.1"/>
    </source>
</evidence>
<dbReference type="EMBL" id="CP048020">
    <property type="protein sequence ID" value="QHX43896.1"/>
    <property type="molecule type" value="Genomic_DNA"/>
</dbReference>
<dbReference type="GO" id="GO:0090486">
    <property type="term" value="F:small RNA 2'-O-methyltransferase activity"/>
    <property type="evidence" value="ECO:0007669"/>
    <property type="project" value="UniProtKB-EC"/>
</dbReference>
<evidence type="ECO:0000256" key="9">
    <source>
        <dbReference type="ARBA" id="ARBA00022884"/>
    </source>
</evidence>
<evidence type="ECO:0000256" key="12">
    <source>
        <dbReference type="ARBA" id="ARBA00048418"/>
    </source>
</evidence>
<evidence type="ECO:0000256" key="4">
    <source>
        <dbReference type="ARBA" id="ARBA00022603"/>
    </source>
</evidence>
<keyword evidence="5 14" id="KW-0808">Transferase</keyword>
<evidence type="ECO:0000256" key="10">
    <source>
        <dbReference type="ARBA" id="ARBA00023158"/>
    </source>
</evidence>
<evidence type="ECO:0000256" key="7">
    <source>
        <dbReference type="ARBA" id="ARBA00022723"/>
    </source>
</evidence>
<evidence type="ECO:0000256" key="6">
    <source>
        <dbReference type="ARBA" id="ARBA00022691"/>
    </source>
</evidence>
<reference evidence="14 15" key="1">
    <citation type="submission" date="2020-01" db="EMBL/GenBank/DDBJ databases">
        <title>Complete genome sequence of a human oral phylogroup 1 Treponema sp. strain ATCC 700766, originally isolated from periodontitis dental plaque.</title>
        <authorList>
            <person name="Chan Y."/>
            <person name="Huo Y.-B."/>
            <person name="Yu X.-L."/>
            <person name="Zeng H."/>
            <person name="Leung W.-K."/>
            <person name="Watt R.M."/>
        </authorList>
    </citation>
    <scope>NUCLEOTIDE SEQUENCE [LARGE SCALE GENOMIC DNA]</scope>
    <source>
        <strain evidence="14 15">OMZ 804</strain>
    </source>
</reference>
<dbReference type="PANTHER" id="PTHR21404:SF3">
    <property type="entry name" value="SMALL RNA 2'-O-METHYLTRANSFERASE"/>
    <property type="match status" value="1"/>
</dbReference>
<keyword evidence="6" id="KW-0949">S-adenosyl-L-methionine</keyword>
<accession>A0A6P1Y1Z2</accession>
<dbReference type="NCBIfam" id="TIGR04074">
    <property type="entry name" value="bacter_Hen1"/>
    <property type="match status" value="1"/>
</dbReference>
<organism evidence="14 15">
    <name type="scientific">Treponema vincentii</name>
    <dbReference type="NCBI Taxonomy" id="69710"/>
    <lineage>
        <taxon>Bacteria</taxon>
        <taxon>Pseudomonadati</taxon>
        <taxon>Spirochaetota</taxon>
        <taxon>Spirochaetia</taxon>
        <taxon>Spirochaetales</taxon>
        <taxon>Treponemataceae</taxon>
        <taxon>Treponema</taxon>
    </lineage>
</organism>
<proteinExistence type="inferred from homology"/>
<dbReference type="InterPro" id="IPR029063">
    <property type="entry name" value="SAM-dependent_MTases_sf"/>
</dbReference>
<gene>
    <name evidence="14" type="ORF">GWP43_11065</name>
</gene>
<dbReference type="Gene3D" id="3.40.50.150">
    <property type="entry name" value="Vaccinia Virus protein VP39"/>
    <property type="match status" value="1"/>
</dbReference>
<dbReference type="KEGG" id="trz:GWP43_11065"/>
<evidence type="ECO:0000259" key="13">
    <source>
        <dbReference type="Pfam" id="PF12623"/>
    </source>
</evidence>
<evidence type="ECO:0000313" key="15">
    <source>
        <dbReference type="Proteomes" id="UP000464374"/>
    </source>
</evidence>
<keyword evidence="7" id="KW-0479">Metal-binding</keyword>
<evidence type="ECO:0000256" key="1">
    <source>
        <dbReference type="ARBA" id="ARBA00001946"/>
    </source>
</evidence>
<comment type="similarity">
    <text evidence="2">Belongs to the methyltransferase superfamily. HEN1 family.</text>
</comment>
<keyword evidence="8" id="KW-0460">Magnesium</keyword>
<evidence type="ECO:0000256" key="11">
    <source>
        <dbReference type="ARBA" id="ARBA00035025"/>
    </source>
</evidence>
<sequence>MLLTITAEGENAAALSFLLHKHPDKLQQVELSVGAAYIFYPECEKGKVTAALLLDIDPIGMVRNAKNFAGKDFLLGQYVNDRPYVASSFMSSAISKAFSSAMNGNCKEHPEFIDMPLALTAKISVLPAPRGGELLIKRLFEPLGYTVEAERHLLDTQFSEWGYGKYFTLTLKNTLSLKDLLSHLYVLIPVLDNEKHYFITQNEVEKLLQKGKGWLEQHPEREIIVSRYLINLKSLVRSAFEVLQAAEDGIIPDTDNEAEQDELTKIEDTAAAHTQLQKVKKERLHDIRLKLVTEKLKQSGAASVIDLGCGDGKLLRLLLKEKQFTRIAGTDVSYSELEKSQDKLHWNEMPEKQRERLSLFQSSLTYRDKRFSGFDAAAVVEVIEHLDPNRLPALEKSLFTYAKPQTIVLTTPNREYNVRYENLSAGKVRHSDHRFEWTRSEFEAWAERVARENNYTVAFFPVGEEEENIGAPSQMAVFTYGN</sequence>
<evidence type="ECO:0000256" key="3">
    <source>
        <dbReference type="ARBA" id="ARBA00021330"/>
    </source>
</evidence>
<evidence type="ECO:0000256" key="2">
    <source>
        <dbReference type="ARBA" id="ARBA00009026"/>
    </source>
</evidence>
<dbReference type="InterPro" id="IPR024026">
    <property type="entry name" value="3'-RNA_MeTfrase_Hen1_bac"/>
</dbReference>
<dbReference type="GO" id="GO:0003723">
    <property type="term" value="F:RNA binding"/>
    <property type="evidence" value="ECO:0007669"/>
    <property type="project" value="UniProtKB-KW"/>
</dbReference>
<dbReference type="InterPro" id="IPR038546">
    <property type="entry name" value="Hen1_N_sf"/>
</dbReference>
<dbReference type="AlphaFoldDB" id="A0A6P1Y1Z2"/>
<feature type="domain" description="Hen1 N-terminal" evidence="13">
    <location>
        <begin position="1"/>
        <end position="243"/>
    </location>
</feature>
<name>A0A6P1Y1Z2_9SPIR</name>
<dbReference type="GO" id="GO:0001510">
    <property type="term" value="P:RNA methylation"/>
    <property type="evidence" value="ECO:0007669"/>
    <property type="project" value="InterPro"/>
</dbReference>
<dbReference type="PANTHER" id="PTHR21404">
    <property type="entry name" value="HEN1"/>
    <property type="match status" value="1"/>
</dbReference>
<dbReference type="GO" id="GO:0046872">
    <property type="term" value="F:metal ion binding"/>
    <property type="evidence" value="ECO:0007669"/>
    <property type="project" value="UniProtKB-KW"/>
</dbReference>
<dbReference type="EC" id="2.1.1.386" evidence="11"/>
<keyword evidence="9" id="KW-0694">RNA-binding</keyword>
<dbReference type="Proteomes" id="UP000464374">
    <property type="component" value="Chromosome"/>
</dbReference>
<comment type="catalytic activity">
    <reaction evidence="12">
        <text>small RNA 3'-end nucleotide + S-adenosyl-L-methionine = small RNA 3'-end 2'-O-methylnucleotide + S-adenosyl-L-homocysteine + H(+)</text>
        <dbReference type="Rhea" id="RHEA:37887"/>
        <dbReference type="Rhea" id="RHEA-COMP:10415"/>
        <dbReference type="Rhea" id="RHEA-COMP:10416"/>
        <dbReference type="ChEBI" id="CHEBI:15378"/>
        <dbReference type="ChEBI" id="CHEBI:57856"/>
        <dbReference type="ChEBI" id="CHEBI:59789"/>
        <dbReference type="ChEBI" id="CHEBI:74896"/>
        <dbReference type="ChEBI" id="CHEBI:74898"/>
        <dbReference type="EC" id="2.1.1.386"/>
    </reaction>
</comment>
<keyword evidence="10" id="KW-0943">RNA-mediated gene silencing</keyword>
<comment type="cofactor">
    <cofactor evidence="1">
        <name>Mg(2+)</name>
        <dbReference type="ChEBI" id="CHEBI:18420"/>
    </cofactor>
</comment>
<dbReference type="GO" id="GO:0031047">
    <property type="term" value="P:regulatory ncRNA-mediated gene silencing"/>
    <property type="evidence" value="ECO:0007669"/>
    <property type="project" value="UniProtKB-KW"/>
</dbReference>
<dbReference type="Pfam" id="PF12623">
    <property type="entry name" value="Hen1_L"/>
    <property type="match status" value="1"/>
</dbReference>
<protein>
    <recommendedName>
        <fullName evidence="3">Small RNA 2'-O-methyltransferase</fullName>
        <ecNumber evidence="11">2.1.1.386</ecNumber>
    </recommendedName>
</protein>
<dbReference type="SUPFAM" id="SSF53335">
    <property type="entry name" value="S-adenosyl-L-methionine-dependent methyltransferases"/>
    <property type="match status" value="1"/>
</dbReference>
<dbReference type="InterPro" id="IPR024740">
    <property type="entry name" value="Hen1_N"/>
</dbReference>
<keyword evidence="4 14" id="KW-0489">Methyltransferase</keyword>